<evidence type="ECO:0000313" key="3">
    <source>
        <dbReference type="Proteomes" id="UP000824105"/>
    </source>
</evidence>
<dbReference type="AlphaFoldDB" id="A0A9D2FJB1"/>
<dbReference type="CDD" id="cd00009">
    <property type="entry name" value="AAA"/>
    <property type="match status" value="1"/>
</dbReference>
<protein>
    <submittedName>
        <fullName evidence="2">ATP-binding protein</fullName>
    </submittedName>
</protein>
<dbReference type="InterPro" id="IPR003593">
    <property type="entry name" value="AAA+_ATPase"/>
</dbReference>
<dbReference type="EMBL" id="DXBF01000053">
    <property type="protein sequence ID" value="HIZ62278.1"/>
    <property type="molecule type" value="Genomic_DNA"/>
</dbReference>
<gene>
    <name evidence="2" type="ORF">H9724_05870</name>
</gene>
<dbReference type="GO" id="GO:0006260">
    <property type="term" value="P:DNA replication"/>
    <property type="evidence" value="ECO:0007669"/>
    <property type="project" value="TreeGrafter"/>
</dbReference>
<dbReference type="Pfam" id="PF01695">
    <property type="entry name" value="IstB_IS21"/>
    <property type="match status" value="1"/>
</dbReference>
<proteinExistence type="predicted"/>
<dbReference type="GO" id="GO:0005524">
    <property type="term" value="F:ATP binding"/>
    <property type="evidence" value="ECO:0007669"/>
    <property type="project" value="UniProtKB-KW"/>
</dbReference>
<name>A0A9D2FJB1_9FIRM</name>
<comment type="caution">
    <text evidence="2">The sequence shown here is derived from an EMBL/GenBank/DDBJ whole genome shotgun (WGS) entry which is preliminary data.</text>
</comment>
<dbReference type="PANTHER" id="PTHR30050:SF4">
    <property type="entry name" value="ATP-BINDING PROTEIN RV3427C IN INSERTION SEQUENCE-RELATED"/>
    <property type="match status" value="1"/>
</dbReference>
<evidence type="ECO:0000313" key="2">
    <source>
        <dbReference type="EMBL" id="HIZ62278.1"/>
    </source>
</evidence>
<accession>A0A9D2FJB1</accession>
<organism evidence="2 3">
    <name type="scientific">Candidatus Gemmiger avistercoris</name>
    <dbReference type="NCBI Taxonomy" id="2838606"/>
    <lineage>
        <taxon>Bacteria</taxon>
        <taxon>Bacillati</taxon>
        <taxon>Bacillota</taxon>
        <taxon>Clostridia</taxon>
        <taxon>Eubacteriales</taxon>
        <taxon>Gemmiger</taxon>
    </lineage>
</organism>
<keyword evidence="2" id="KW-0067">ATP-binding</keyword>
<dbReference type="Proteomes" id="UP000824105">
    <property type="component" value="Unassembled WGS sequence"/>
</dbReference>
<keyword evidence="2" id="KW-0547">Nucleotide-binding</keyword>
<evidence type="ECO:0000259" key="1">
    <source>
        <dbReference type="SMART" id="SM00382"/>
    </source>
</evidence>
<dbReference type="SUPFAM" id="SSF52540">
    <property type="entry name" value="P-loop containing nucleoside triphosphate hydrolases"/>
    <property type="match status" value="1"/>
</dbReference>
<reference evidence="2" key="1">
    <citation type="journal article" date="2021" name="PeerJ">
        <title>Extensive microbial diversity within the chicken gut microbiome revealed by metagenomics and culture.</title>
        <authorList>
            <person name="Gilroy R."/>
            <person name="Ravi A."/>
            <person name="Getino M."/>
            <person name="Pursley I."/>
            <person name="Horton D.L."/>
            <person name="Alikhan N.F."/>
            <person name="Baker D."/>
            <person name="Gharbi K."/>
            <person name="Hall N."/>
            <person name="Watson M."/>
            <person name="Adriaenssens E.M."/>
            <person name="Foster-Nyarko E."/>
            <person name="Jarju S."/>
            <person name="Secka A."/>
            <person name="Antonio M."/>
            <person name="Oren A."/>
            <person name="Chaudhuri R.R."/>
            <person name="La Ragione R."/>
            <person name="Hildebrand F."/>
            <person name="Pallen M.J."/>
        </authorList>
    </citation>
    <scope>NUCLEOTIDE SEQUENCE</scope>
    <source>
        <strain evidence="2">CHK188-11489</strain>
    </source>
</reference>
<dbReference type="InterPro" id="IPR002611">
    <property type="entry name" value="IstB_ATP-bd"/>
</dbReference>
<dbReference type="SMART" id="SM00382">
    <property type="entry name" value="AAA"/>
    <property type="match status" value="1"/>
</dbReference>
<feature type="domain" description="AAA+ ATPase" evidence="1">
    <location>
        <begin position="179"/>
        <end position="303"/>
    </location>
</feature>
<reference evidence="2" key="2">
    <citation type="submission" date="2021-04" db="EMBL/GenBank/DDBJ databases">
        <authorList>
            <person name="Gilroy R."/>
        </authorList>
    </citation>
    <scope>NUCLEOTIDE SEQUENCE</scope>
    <source>
        <strain evidence="2">CHK188-11489</strain>
    </source>
</reference>
<dbReference type="InterPro" id="IPR027417">
    <property type="entry name" value="P-loop_NTPase"/>
</dbReference>
<dbReference type="PANTHER" id="PTHR30050">
    <property type="entry name" value="CHROMOSOMAL REPLICATION INITIATOR PROTEIN DNAA"/>
    <property type="match status" value="1"/>
</dbReference>
<dbReference type="Gene3D" id="3.40.50.300">
    <property type="entry name" value="P-loop containing nucleotide triphosphate hydrolases"/>
    <property type="match status" value="1"/>
</dbReference>
<dbReference type="NCBIfam" id="NF005304">
    <property type="entry name" value="PRK06835.1"/>
    <property type="match status" value="1"/>
</dbReference>
<sequence length="323" mass="35443">MRTKDELFRAAQREAAARRQRAVTEAESARRAAYAAHPALARADDAQMRAGLALAKAAALGGDTEAARAALARAEEDLAAALQDAGYGKDAFAPRYSCPRCRDTGMYHGNPCTCVAQIARRLRRDEINAASPLGLCQFDTFDVGRYSDAVEPELGISPRAYMEKLLNFCRQYVQKFSSKSTNLLFMGHTGLGKTHLALAIADAVLEGGHDVLYTSAAALAARLGREHFDFDSGDEWLNACQEADLLILDDLGTEYITPLTISVLYELINTRMLTERPTVYTTNITDQGVFVARYTEKVASRMLGGCKMFKFFGADQRLHPGKR</sequence>